<name>A0A438IU76_VITVI</name>
<reference evidence="2 3" key="1">
    <citation type="journal article" date="2018" name="PLoS Genet.">
        <title>Population sequencing reveals clonal diversity and ancestral inbreeding in the grapevine cultivar Chardonnay.</title>
        <authorList>
            <person name="Roach M.J."/>
            <person name="Johnson D.L."/>
            <person name="Bohlmann J."/>
            <person name="van Vuuren H.J."/>
            <person name="Jones S.J."/>
            <person name="Pretorius I.S."/>
            <person name="Schmidt S.A."/>
            <person name="Borneman A.R."/>
        </authorList>
    </citation>
    <scope>NUCLEOTIDE SEQUENCE [LARGE SCALE GENOMIC DNA]</scope>
    <source>
        <strain evidence="3">cv. Chardonnay</strain>
        <tissue evidence="2">Leaf</tissue>
    </source>
</reference>
<dbReference type="PANTHER" id="PTHR47186:SF26">
    <property type="entry name" value="LEUCINE-RICH REPEAT DOMAIN, L DOMAIN-CONTAINING PROTEIN-RELATED"/>
    <property type="match status" value="1"/>
</dbReference>
<dbReference type="Gene3D" id="3.80.10.10">
    <property type="entry name" value="Ribonuclease Inhibitor"/>
    <property type="match status" value="1"/>
</dbReference>
<dbReference type="PANTHER" id="PTHR47186">
    <property type="entry name" value="LEUCINE-RICH REPEAT-CONTAINING PROTEIN 57"/>
    <property type="match status" value="1"/>
</dbReference>
<organism evidence="2 3">
    <name type="scientific">Vitis vinifera</name>
    <name type="common">Grape</name>
    <dbReference type="NCBI Taxonomy" id="29760"/>
    <lineage>
        <taxon>Eukaryota</taxon>
        <taxon>Viridiplantae</taxon>
        <taxon>Streptophyta</taxon>
        <taxon>Embryophyta</taxon>
        <taxon>Tracheophyta</taxon>
        <taxon>Spermatophyta</taxon>
        <taxon>Magnoliopsida</taxon>
        <taxon>eudicotyledons</taxon>
        <taxon>Gunneridae</taxon>
        <taxon>Pentapetalae</taxon>
        <taxon>rosids</taxon>
        <taxon>Vitales</taxon>
        <taxon>Vitaceae</taxon>
        <taxon>Viteae</taxon>
        <taxon>Vitis</taxon>
    </lineage>
</organism>
<comment type="caution">
    <text evidence="2">The sequence shown here is derived from an EMBL/GenBank/DDBJ whole genome shotgun (WGS) entry which is preliminary data.</text>
</comment>
<dbReference type="AlphaFoldDB" id="A0A438IU76"/>
<evidence type="ECO:0000313" key="3">
    <source>
        <dbReference type="Proteomes" id="UP000288805"/>
    </source>
</evidence>
<evidence type="ECO:0000259" key="1">
    <source>
        <dbReference type="Pfam" id="PF25019"/>
    </source>
</evidence>
<dbReference type="Pfam" id="PF25019">
    <property type="entry name" value="LRR_R13L1-DRL21"/>
    <property type="match status" value="1"/>
</dbReference>
<dbReference type="InterPro" id="IPR032675">
    <property type="entry name" value="LRR_dom_sf"/>
</dbReference>
<gene>
    <name evidence="2" type="primary">VvCHDp000512_30</name>
    <name evidence="2" type="ORF">CK203_024623</name>
</gene>
<feature type="domain" description="R13L1/DRL21-like LRR repeat region" evidence="1">
    <location>
        <begin position="139"/>
        <end position="265"/>
    </location>
</feature>
<proteinExistence type="predicted"/>
<accession>A0A438IU76</accession>
<dbReference type="Proteomes" id="UP000288805">
    <property type="component" value="Unassembled WGS sequence"/>
</dbReference>
<protein>
    <submittedName>
        <fullName evidence="2">Putative disease resistance protein</fullName>
    </submittedName>
</protein>
<evidence type="ECO:0000313" key="2">
    <source>
        <dbReference type="EMBL" id="RVX00299.1"/>
    </source>
</evidence>
<dbReference type="EMBL" id="QGNW01000082">
    <property type="protein sequence ID" value="RVX00299.1"/>
    <property type="molecule type" value="Genomic_DNA"/>
</dbReference>
<dbReference type="InterPro" id="IPR056789">
    <property type="entry name" value="LRR_R13L1-DRL21"/>
</dbReference>
<dbReference type="SUPFAM" id="SSF52058">
    <property type="entry name" value="L domain-like"/>
    <property type="match status" value="1"/>
</dbReference>
<sequence length="321" mass="36125">MAATALCNHSGELEIVQLYHGHGRNSDNTPKLEVGKQNHISKRARHFSYFREEFDVSKKFDPLHETNNLRTFLPLDMPLDVSTCYLSDKLSSEIGELINLRHFDISETNIEGMPIGINRLKDLRSLATFVVVKHGGARISELRDLSCLGGALSILNLQNIANANDALEANLKDKKDIENLVLSWDPSAIAGNSDNQTRVLEWLQPHNKLKRLTIGYYCGEKFPNWLGDSSFMNLVSLEIKNCKSCSSLPSLGQLKSLKCLRIVKMDGVRKVGMEFCRNGSSSSFKPFGSLVTLVFQEMLEWEEWDCSGVEFPCLKELDIVE</sequence>